<dbReference type="OrthoDB" id="6437604at2759"/>
<protein>
    <submittedName>
        <fullName evidence="1">Uncharacterized protein</fullName>
    </submittedName>
</protein>
<sequence length="511" mass="58892">MCSGKCRPVRRSKLTLGRPPSAEVLTYLTSLATMDSTTQSTAEQKYGRDFLLQLRLHPFSLQKPSNLKMHEIVKDKLYLHQLNFAIESQNSILPCPYADDFHMPLKPEHETLFRYHQSVPDCFPRNCALYGAGRKCNTLTSSKSRQLYIPDYVNPLRKIPFHTSSDYEYDFSCDGVYCSNVPWSKQSGSFSEELWNCQSHQSEKDASSKLSFEGLSKSKKKPLPIIDPKNGKNILDGICENSTTSQESILSEETDQDCETKRGSVNAGINELSVDSEECNFIEMNNDSEKIVPSDDDFPCSSQSLEDEMQNVTVHDKNYKETLKDTSESSNCSSQFSCERNKTLPIQDNCLNFEDQLKMNIKLLREKMYSIKQEQQKMAILQSFLRFKKHQLDESYRRMDDKKIEIANWECNLANRAKKLQEKECWLESRRLSLLSKESKLNERENILNESYNGNETKTNWNKNDQIDQEKLTGENRMNGTMDELGDSLSINEQKISEENTDKNLELEKAL</sequence>
<reference evidence="1" key="1">
    <citation type="submission" date="2020-07" db="EMBL/GenBank/DDBJ databases">
        <title>Multicomponent nature underlies the extraordinary mechanical properties of spider dragline silk.</title>
        <authorList>
            <person name="Kono N."/>
            <person name="Nakamura H."/>
            <person name="Mori M."/>
            <person name="Yoshida Y."/>
            <person name="Ohtoshi R."/>
            <person name="Malay A.D."/>
            <person name="Moran D.A.P."/>
            <person name="Tomita M."/>
            <person name="Numata K."/>
            <person name="Arakawa K."/>
        </authorList>
    </citation>
    <scope>NUCLEOTIDE SEQUENCE</scope>
</reference>
<dbReference type="EMBL" id="BMAO01016750">
    <property type="protein sequence ID" value="GFR10872.1"/>
    <property type="molecule type" value="Genomic_DNA"/>
</dbReference>
<organism evidence="1 2">
    <name type="scientific">Trichonephila clavata</name>
    <name type="common">Joro spider</name>
    <name type="synonym">Nephila clavata</name>
    <dbReference type="NCBI Taxonomy" id="2740835"/>
    <lineage>
        <taxon>Eukaryota</taxon>
        <taxon>Metazoa</taxon>
        <taxon>Ecdysozoa</taxon>
        <taxon>Arthropoda</taxon>
        <taxon>Chelicerata</taxon>
        <taxon>Arachnida</taxon>
        <taxon>Araneae</taxon>
        <taxon>Araneomorphae</taxon>
        <taxon>Entelegynae</taxon>
        <taxon>Araneoidea</taxon>
        <taxon>Nephilidae</taxon>
        <taxon>Trichonephila</taxon>
    </lineage>
</organism>
<name>A0A8X6LJQ4_TRICU</name>
<dbReference type="Proteomes" id="UP000887116">
    <property type="component" value="Unassembled WGS sequence"/>
</dbReference>
<gene>
    <name evidence="1" type="primary">NCL1_20448</name>
    <name evidence="1" type="ORF">TNCT_719171</name>
</gene>
<evidence type="ECO:0000313" key="2">
    <source>
        <dbReference type="Proteomes" id="UP000887116"/>
    </source>
</evidence>
<keyword evidence="2" id="KW-1185">Reference proteome</keyword>
<proteinExistence type="predicted"/>
<evidence type="ECO:0000313" key="1">
    <source>
        <dbReference type="EMBL" id="GFR10872.1"/>
    </source>
</evidence>
<comment type="caution">
    <text evidence="1">The sequence shown here is derived from an EMBL/GenBank/DDBJ whole genome shotgun (WGS) entry which is preliminary data.</text>
</comment>
<accession>A0A8X6LJQ4</accession>
<dbReference type="AlphaFoldDB" id="A0A8X6LJQ4"/>